<gene>
    <name evidence="2" type="ORF">GXP67_21315</name>
</gene>
<evidence type="ECO:0000256" key="1">
    <source>
        <dbReference type="SAM" id="SignalP"/>
    </source>
</evidence>
<reference evidence="2 3" key="1">
    <citation type="submission" date="2020-01" db="EMBL/GenBank/DDBJ databases">
        <authorList>
            <person name="Kim M.K."/>
        </authorList>
    </citation>
    <scope>NUCLEOTIDE SEQUENCE [LARGE SCALE GENOMIC DNA]</scope>
    <source>
        <strain evidence="2 3">172606-1</strain>
    </source>
</reference>
<dbReference type="AlphaFoldDB" id="A0A6C0GLU6"/>
<evidence type="ECO:0000313" key="3">
    <source>
        <dbReference type="Proteomes" id="UP000480178"/>
    </source>
</evidence>
<sequence length="459" mass="51470">MILLLKTQALCMLLMTHMGLLYEPTLQEPTISLTNTTTEVVQDTSLKARGRSRHVYNDNNTSTEISYEGSIIFTEDEKDIKSISPGGYFKFSKTTFGNRRAIHIESGSNGELKRTYYVGKNEEPYEPEGRKWLADMLPELIASTGIGAEDRVKRIYAKKGASGVLEAIEDMESDYVKGIYFKYLLAQKGLKDNELKTIITHVGEEVSSDYEKSKLLQQVSGTYLQNSSTATAYITAISDMSSDYEKAKVLSHILNQGKLTDENFSRVLSAVNDISSDYEKAKILSHILNQNKLTDTNYTKVLEAVNDISSDFEKAKVLSELLNKQTLPAPQFKQALQVVDDISSDYEKAKVLGKLLTNTKMLNDNLTDLLAVINEMSSDYEKAKVLSFLFSKTTLKDNQYVPAFSVISDMSSDYEKSKLMQQIGKSIPKDKTAVMDAYKKAAKSISSDYEYRKVMSSIE</sequence>
<dbReference type="EMBL" id="CP048222">
    <property type="protein sequence ID" value="QHT69006.1"/>
    <property type="molecule type" value="Genomic_DNA"/>
</dbReference>
<feature type="chain" id="PRO_5025592170" description="HEAT repeat domain-containing protein" evidence="1">
    <location>
        <begin position="23"/>
        <end position="459"/>
    </location>
</feature>
<dbReference type="RefSeq" id="WP_162445001.1">
    <property type="nucleotide sequence ID" value="NZ_CP048222.1"/>
</dbReference>
<keyword evidence="1" id="KW-0732">Signal</keyword>
<organism evidence="2 3">
    <name type="scientific">Rhodocytophaga rosea</name>
    <dbReference type="NCBI Taxonomy" id="2704465"/>
    <lineage>
        <taxon>Bacteria</taxon>
        <taxon>Pseudomonadati</taxon>
        <taxon>Bacteroidota</taxon>
        <taxon>Cytophagia</taxon>
        <taxon>Cytophagales</taxon>
        <taxon>Rhodocytophagaceae</taxon>
        <taxon>Rhodocytophaga</taxon>
    </lineage>
</organism>
<evidence type="ECO:0000313" key="2">
    <source>
        <dbReference type="EMBL" id="QHT69006.1"/>
    </source>
</evidence>
<dbReference type="Proteomes" id="UP000480178">
    <property type="component" value="Chromosome"/>
</dbReference>
<keyword evidence="3" id="KW-1185">Reference proteome</keyword>
<accession>A0A6C0GLU6</accession>
<proteinExistence type="predicted"/>
<evidence type="ECO:0008006" key="4">
    <source>
        <dbReference type="Google" id="ProtNLM"/>
    </source>
</evidence>
<protein>
    <recommendedName>
        <fullName evidence="4">HEAT repeat domain-containing protein</fullName>
    </recommendedName>
</protein>
<feature type="signal peptide" evidence="1">
    <location>
        <begin position="1"/>
        <end position="22"/>
    </location>
</feature>
<name>A0A6C0GLU6_9BACT</name>
<dbReference type="KEGG" id="rhoz:GXP67_21315"/>